<evidence type="ECO:0000313" key="2">
    <source>
        <dbReference type="EMBL" id="GMH10330.1"/>
    </source>
</evidence>
<reference evidence="2" key="1">
    <citation type="submission" date="2023-05" db="EMBL/GenBank/DDBJ databases">
        <title>Nepenthes gracilis genome sequencing.</title>
        <authorList>
            <person name="Fukushima K."/>
        </authorList>
    </citation>
    <scope>NUCLEOTIDE SEQUENCE</scope>
    <source>
        <strain evidence="2">SING2019-196</strain>
    </source>
</reference>
<protein>
    <submittedName>
        <fullName evidence="2">Uncharacterized protein</fullName>
    </submittedName>
</protein>
<gene>
    <name evidence="2" type="ORF">Nepgr_012171</name>
</gene>
<dbReference type="Proteomes" id="UP001279734">
    <property type="component" value="Unassembled WGS sequence"/>
</dbReference>
<feature type="chain" id="PRO_5042206917" evidence="1">
    <location>
        <begin position="24"/>
        <end position="80"/>
    </location>
</feature>
<name>A0AAD3SGG9_NEPGR</name>
<proteinExistence type="predicted"/>
<sequence length="80" mass="8789">MGGSFPRFPVLLLILLLLSQSRSSSSRAEGSAEFVSEPCSEMSNGDFNGGLRGDRGEEVDCRFDGEKRKIYIGPNPLHNR</sequence>
<keyword evidence="3" id="KW-1185">Reference proteome</keyword>
<comment type="caution">
    <text evidence="2">The sequence shown here is derived from an EMBL/GenBank/DDBJ whole genome shotgun (WGS) entry which is preliminary data.</text>
</comment>
<evidence type="ECO:0000313" key="3">
    <source>
        <dbReference type="Proteomes" id="UP001279734"/>
    </source>
</evidence>
<accession>A0AAD3SGG9</accession>
<keyword evidence="1" id="KW-0732">Signal</keyword>
<evidence type="ECO:0000256" key="1">
    <source>
        <dbReference type="SAM" id="SignalP"/>
    </source>
</evidence>
<feature type="signal peptide" evidence="1">
    <location>
        <begin position="1"/>
        <end position="23"/>
    </location>
</feature>
<dbReference type="AlphaFoldDB" id="A0AAD3SGG9"/>
<organism evidence="2 3">
    <name type="scientific">Nepenthes gracilis</name>
    <name type="common">Slender pitcher plant</name>
    <dbReference type="NCBI Taxonomy" id="150966"/>
    <lineage>
        <taxon>Eukaryota</taxon>
        <taxon>Viridiplantae</taxon>
        <taxon>Streptophyta</taxon>
        <taxon>Embryophyta</taxon>
        <taxon>Tracheophyta</taxon>
        <taxon>Spermatophyta</taxon>
        <taxon>Magnoliopsida</taxon>
        <taxon>eudicotyledons</taxon>
        <taxon>Gunneridae</taxon>
        <taxon>Pentapetalae</taxon>
        <taxon>Caryophyllales</taxon>
        <taxon>Nepenthaceae</taxon>
        <taxon>Nepenthes</taxon>
    </lineage>
</organism>
<dbReference type="EMBL" id="BSYO01000010">
    <property type="protein sequence ID" value="GMH10330.1"/>
    <property type="molecule type" value="Genomic_DNA"/>
</dbReference>